<comment type="caution">
    <text evidence="1">The sequence shown here is derived from an EMBL/GenBank/DDBJ whole genome shotgun (WGS) entry which is preliminary data.</text>
</comment>
<evidence type="ECO:0000313" key="1">
    <source>
        <dbReference type="EMBL" id="KAG5193529.1"/>
    </source>
</evidence>
<sequence>MSLFLASAILSWKLAKMIGKRSKRRNKNIKKILQKLND</sequence>
<reference evidence="1 2" key="1">
    <citation type="submission" date="2020-12" db="EMBL/GenBank/DDBJ databases">
        <title>De novo assembly of Tibetan sheep genome.</title>
        <authorList>
            <person name="Li X."/>
        </authorList>
    </citation>
    <scope>NUCLEOTIDE SEQUENCE [LARGE SCALE GENOMIC DNA]</scope>
    <source>
        <tissue evidence="1">Heart</tissue>
    </source>
</reference>
<dbReference type="EMBL" id="JAEMGP010000027">
    <property type="protein sequence ID" value="KAG5193529.1"/>
    <property type="molecule type" value="Genomic_DNA"/>
</dbReference>
<dbReference type="AlphaFoldDB" id="A0A835ZK51"/>
<organism evidence="1 2">
    <name type="scientific">Ovis aries</name>
    <name type="common">Sheep</name>
    <dbReference type="NCBI Taxonomy" id="9940"/>
    <lineage>
        <taxon>Eukaryota</taxon>
        <taxon>Metazoa</taxon>
        <taxon>Chordata</taxon>
        <taxon>Craniata</taxon>
        <taxon>Vertebrata</taxon>
        <taxon>Euteleostomi</taxon>
        <taxon>Mammalia</taxon>
        <taxon>Eutheria</taxon>
        <taxon>Laurasiatheria</taxon>
        <taxon>Artiodactyla</taxon>
        <taxon>Ruminantia</taxon>
        <taxon>Pecora</taxon>
        <taxon>Bovidae</taxon>
        <taxon>Caprinae</taxon>
        <taxon>Ovis</taxon>
    </lineage>
</organism>
<dbReference type="Pfam" id="PF15086">
    <property type="entry name" value="UPF0542"/>
    <property type="match status" value="1"/>
</dbReference>
<evidence type="ECO:0000313" key="2">
    <source>
        <dbReference type="Proteomes" id="UP000664991"/>
    </source>
</evidence>
<accession>A0A835ZK51</accession>
<name>A0A835ZK51_SHEEP</name>
<dbReference type="InterPro" id="IPR027877">
    <property type="entry name" value="Smim15"/>
</dbReference>
<protein>
    <submittedName>
        <fullName evidence="1">Uncharacterized protein</fullName>
    </submittedName>
</protein>
<dbReference type="Proteomes" id="UP000664991">
    <property type="component" value="Unassembled WGS sequence"/>
</dbReference>
<gene>
    <name evidence="1" type="ORF">JEQ12_019890</name>
</gene>
<proteinExistence type="predicted"/>